<evidence type="ECO:0000313" key="3">
    <source>
        <dbReference type="Proteomes" id="UP000199337"/>
    </source>
</evidence>
<protein>
    <recommendedName>
        <fullName evidence="1">Flagellar Assembly Protein A N-terminal region domain-containing protein</fullName>
    </recommendedName>
</protein>
<evidence type="ECO:0000259" key="1">
    <source>
        <dbReference type="Pfam" id="PF20250"/>
    </source>
</evidence>
<proteinExistence type="predicted"/>
<dbReference type="InterPro" id="IPR046865">
    <property type="entry name" value="FapA_b_solenoid"/>
</dbReference>
<dbReference type="AlphaFoldDB" id="A0A1I2MWF5"/>
<dbReference type="InterPro" id="IPR046866">
    <property type="entry name" value="FapA_N"/>
</dbReference>
<sequence>MIVKILRGDILNNDNTTLVITEDKLKALLTIREKGDFDPEVIKHLLNEKGIKHGIDQAMLQQIAQNPKPGSYLIASGTPPKEGRDGYMQYLFSSGASKESKASLAGEKKMDEKNIDFREIFNVPSVSAKTELAIYHPMVKGEDGVTVTGQAIPARKVFELALRAGKNAKISDDDKNIIVSTASGRPWVKKAGRNVTVGIEAVYQHEGDVDIKSGNLRFNGDVIINGNVNDNMIVDVAGNLRIWGFVSRSNINVSGKLEVMKVITASKVNVGGVSANLDEVDKRLQEIKETILKLEKTARQFLTTLRENKKTVQYGQIIMALSDKKFPHMKKQLDGLMELVNKNKQSLPEEVKNAAAALNQLCGIKALEVTGLDNIKESLETAIKFLNVTDNGPSDIIANSIWNSEIAATGSVKLLGQGTFNSRLVALNSVEIKGVARGGEIISRGNVIINEIGAPMGVKTLVRTDKEGIIKAKLLYNGSVLQIGKRILTAREDYSMVVARLTDDNEISLY</sequence>
<feature type="domain" description="Flagellar Assembly Protein A N-terminal region" evidence="1">
    <location>
        <begin position="18"/>
        <end position="190"/>
    </location>
</feature>
<dbReference type="STRING" id="341036.SAMN05660649_00170"/>
<dbReference type="Pfam" id="PF03961">
    <property type="entry name" value="FapA"/>
    <property type="match status" value="1"/>
</dbReference>
<dbReference type="PANTHER" id="PTHR38032:SF1">
    <property type="entry name" value="RNA-BINDING PROTEIN KHPB N-TERMINAL DOMAIN-CONTAINING PROTEIN"/>
    <property type="match status" value="1"/>
</dbReference>
<keyword evidence="3" id="KW-1185">Reference proteome</keyword>
<dbReference type="PANTHER" id="PTHR38032">
    <property type="entry name" value="POLYMERASE-RELATED"/>
    <property type="match status" value="1"/>
</dbReference>
<accession>A0A1I2MWF5</accession>
<dbReference type="InterPro" id="IPR005646">
    <property type="entry name" value="FapA"/>
</dbReference>
<reference evidence="3" key="1">
    <citation type="submission" date="2016-10" db="EMBL/GenBank/DDBJ databases">
        <authorList>
            <person name="Varghese N."/>
            <person name="Submissions S."/>
        </authorList>
    </citation>
    <scope>NUCLEOTIDE SEQUENCE [LARGE SCALE GENOMIC DNA]</scope>
    <source>
        <strain evidence="3">DSM 17038</strain>
    </source>
</reference>
<dbReference type="Proteomes" id="UP000199337">
    <property type="component" value="Unassembled WGS sequence"/>
</dbReference>
<name>A0A1I2MWF5_9FIRM</name>
<gene>
    <name evidence="2" type="ORF">SAMN05660649_00170</name>
</gene>
<evidence type="ECO:0000313" key="2">
    <source>
        <dbReference type="EMBL" id="SFF95210.1"/>
    </source>
</evidence>
<organism evidence="2 3">
    <name type="scientific">Desulfotruncus arcticus DSM 17038</name>
    <dbReference type="NCBI Taxonomy" id="1121424"/>
    <lineage>
        <taxon>Bacteria</taxon>
        <taxon>Bacillati</taxon>
        <taxon>Bacillota</taxon>
        <taxon>Clostridia</taxon>
        <taxon>Eubacteriales</taxon>
        <taxon>Desulfallaceae</taxon>
        <taxon>Desulfotruncus</taxon>
    </lineage>
</organism>
<dbReference type="Pfam" id="PF20250">
    <property type="entry name" value="FapA_N"/>
    <property type="match status" value="1"/>
</dbReference>
<dbReference type="EMBL" id="FOOX01000001">
    <property type="protein sequence ID" value="SFF95210.1"/>
    <property type="molecule type" value="Genomic_DNA"/>
</dbReference>